<dbReference type="AlphaFoldDB" id="A0AAN8YC78"/>
<gene>
    <name evidence="1" type="ORF">RDI58_016245</name>
</gene>
<proteinExistence type="predicted"/>
<reference evidence="1 2" key="1">
    <citation type="submission" date="2024-02" db="EMBL/GenBank/DDBJ databases">
        <title>de novo genome assembly of Solanum bulbocastanum strain 11H21.</title>
        <authorList>
            <person name="Hosaka A.J."/>
        </authorList>
    </citation>
    <scope>NUCLEOTIDE SEQUENCE [LARGE SCALE GENOMIC DNA]</scope>
    <source>
        <tissue evidence="1">Young leaves</tissue>
    </source>
</reference>
<dbReference type="Proteomes" id="UP001371456">
    <property type="component" value="Unassembled WGS sequence"/>
</dbReference>
<organism evidence="1 2">
    <name type="scientific">Solanum bulbocastanum</name>
    <name type="common">Wild potato</name>
    <dbReference type="NCBI Taxonomy" id="147425"/>
    <lineage>
        <taxon>Eukaryota</taxon>
        <taxon>Viridiplantae</taxon>
        <taxon>Streptophyta</taxon>
        <taxon>Embryophyta</taxon>
        <taxon>Tracheophyta</taxon>
        <taxon>Spermatophyta</taxon>
        <taxon>Magnoliopsida</taxon>
        <taxon>eudicotyledons</taxon>
        <taxon>Gunneridae</taxon>
        <taxon>Pentapetalae</taxon>
        <taxon>asterids</taxon>
        <taxon>lamiids</taxon>
        <taxon>Solanales</taxon>
        <taxon>Solanaceae</taxon>
        <taxon>Solanoideae</taxon>
        <taxon>Solaneae</taxon>
        <taxon>Solanum</taxon>
    </lineage>
</organism>
<name>A0AAN8YC78_SOLBU</name>
<comment type="caution">
    <text evidence="1">The sequence shown here is derived from an EMBL/GenBank/DDBJ whole genome shotgun (WGS) entry which is preliminary data.</text>
</comment>
<evidence type="ECO:0000313" key="2">
    <source>
        <dbReference type="Proteomes" id="UP001371456"/>
    </source>
</evidence>
<keyword evidence="2" id="KW-1185">Reference proteome</keyword>
<accession>A0AAN8YC78</accession>
<dbReference type="EMBL" id="JBANQN010000006">
    <property type="protein sequence ID" value="KAK6787720.1"/>
    <property type="molecule type" value="Genomic_DNA"/>
</dbReference>
<evidence type="ECO:0000313" key="1">
    <source>
        <dbReference type="EMBL" id="KAK6787720.1"/>
    </source>
</evidence>
<sequence>MGFGLAAEIHSLSWKNSCSFISCPGSVSFSLGLDHYRDFMLPEEGQKWGFLISLSILCFYITQPTDYT</sequence>
<protein>
    <submittedName>
        <fullName evidence="1">Uncharacterized protein</fullName>
    </submittedName>
</protein>